<dbReference type="AlphaFoldDB" id="A0A8J2MSJ0"/>
<dbReference type="Proteomes" id="UP000786811">
    <property type="component" value="Unassembled WGS sequence"/>
</dbReference>
<evidence type="ECO:0000313" key="2">
    <source>
        <dbReference type="Proteomes" id="UP000786811"/>
    </source>
</evidence>
<reference evidence="1" key="1">
    <citation type="submission" date="2021-04" db="EMBL/GenBank/DDBJ databases">
        <authorList>
            <person name="Chebbi M.A.C M."/>
        </authorList>
    </citation>
    <scope>NUCLEOTIDE SEQUENCE</scope>
</reference>
<accession>A0A8J2MSJ0</accession>
<comment type="caution">
    <text evidence="1">The sequence shown here is derived from an EMBL/GenBank/DDBJ whole genome shotgun (WGS) entry which is preliminary data.</text>
</comment>
<organism evidence="1 2">
    <name type="scientific">Cotesia congregata</name>
    <name type="common">Parasitoid wasp</name>
    <name type="synonym">Apanteles congregatus</name>
    <dbReference type="NCBI Taxonomy" id="51543"/>
    <lineage>
        <taxon>Eukaryota</taxon>
        <taxon>Metazoa</taxon>
        <taxon>Ecdysozoa</taxon>
        <taxon>Arthropoda</taxon>
        <taxon>Hexapoda</taxon>
        <taxon>Insecta</taxon>
        <taxon>Pterygota</taxon>
        <taxon>Neoptera</taxon>
        <taxon>Endopterygota</taxon>
        <taxon>Hymenoptera</taxon>
        <taxon>Apocrita</taxon>
        <taxon>Ichneumonoidea</taxon>
        <taxon>Braconidae</taxon>
        <taxon>Microgastrinae</taxon>
        <taxon>Cotesia</taxon>
    </lineage>
</organism>
<keyword evidence="2" id="KW-1185">Reference proteome</keyword>
<dbReference type="EMBL" id="CAJNRD030001124">
    <property type="protein sequence ID" value="CAG5107629.1"/>
    <property type="molecule type" value="Genomic_DNA"/>
</dbReference>
<evidence type="ECO:0000313" key="1">
    <source>
        <dbReference type="EMBL" id="CAG5107629.1"/>
    </source>
</evidence>
<dbReference type="OrthoDB" id="7698743at2759"/>
<protein>
    <submittedName>
        <fullName evidence="1">Uncharacterized protein</fullName>
    </submittedName>
</protein>
<name>A0A8J2MSJ0_COTCN</name>
<gene>
    <name evidence="1" type="ORF">HICCMSTLAB_LOCUS12839</name>
</gene>
<sequence>MKDSFQFVERIKSVLVDDDYLLISLDVVSLFTNVKQDLIINIIKERWNVIKDFINLDQDLLLDLVKFCFHSGKKDAGWVVQQVP</sequence>
<proteinExistence type="predicted"/>